<organism evidence="1 2">
    <name type="scientific">Rhabditophanes sp. KR3021</name>
    <dbReference type="NCBI Taxonomy" id="114890"/>
    <lineage>
        <taxon>Eukaryota</taxon>
        <taxon>Metazoa</taxon>
        <taxon>Ecdysozoa</taxon>
        <taxon>Nematoda</taxon>
        <taxon>Chromadorea</taxon>
        <taxon>Rhabditida</taxon>
        <taxon>Tylenchina</taxon>
        <taxon>Panagrolaimomorpha</taxon>
        <taxon>Strongyloidoidea</taxon>
        <taxon>Alloionematidae</taxon>
        <taxon>Rhabditophanes</taxon>
    </lineage>
</organism>
<dbReference type="Proteomes" id="UP000095286">
    <property type="component" value="Unplaced"/>
</dbReference>
<reference evidence="2" key="1">
    <citation type="submission" date="2016-11" db="UniProtKB">
        <authorList>
            <consortium name="WormBaseParasite"/>
        </authorList>
    </citation>
    <scope>IDENTIFICATION</scope>
    <source>
        <strain evidence="2">KR3021</strain>
    </source>
</reference>
<protein>
    <submittedName>
        <fullName evidence="2">Catechol O-methyltransferase domain-containing protein 1</fullName>
    </submittedName>
</protein>
<proteinExistence type="predicted"/>
<name>A0AC35UHT2_9BILA</name>
<evidence type="ECO:0000313" key="1">
    <source>
        <dbReference type="Proteomes" id="UP000095286"/>
    </source>
</evidence>
<dbReference type="WBParaSite" id="RSKR_0001171100.1">
    <property type="protein sequence ID" value="RSKR_0001171100.1"/>
    <property type="gene ID" value="RSKR_0001171100"/>
</dbReference>
<evidence type="ECO:0000313" key="2">
    <source>
        <dbReference type="WBParaSite" id="RSKR_0001171100.1"/>
    </source>
</evidence>
<sequence length="243" mass="26937">MSAQPLTSDYFDSKNIADQFVGKSFFEDADPVTKYCVAHTVKQTPIEQEVMDATIKNCQMSIMLGAPEVLATCQNFIELIQAKRVLDVGSFTGASALSFALALPEDGKVISMDITHDELDRVGMPILSKHPEILKKIDFIKAPAIDTLEKLLANGEEGKFDFAFVDADKESYPKYYPLVMKLLRKRGVLICDNALFFKRVLDPNTPCLMAQGIRAVNSLIVADQNTNSMLINIADGIHLVFKK</sequence>
<accession>A0AC35UHT2</accession>